<gene>
    <name evidence="1" type="ORF">CISIN_1g034850mg</name>
</gene>
<proteinExistence type="predicted"/>
<accession>A0A067E130</accession>
<keyword evidence="2" id="KW-1185">Reference proteome</keyword>
<dbReference type="EMBL" id="KK785280">
    <property type="protein sequence ID" value="KDO44952.1"/>
    <property type="molecule type" value="Genomic_DNA"/>
</dbReference>
<organism evidence="1 2">
    <name type="scientific">Citrus sinensis</name>
    <name type="common">Sweet orange</name>
    <name type="synonym">Citrus aurantium var. sinensis</name>
    <dbReference type="NCBI Taxonomy" id="2711"/>
    <lineage>
        <taxon>Eukaryota</taxon>
        <taxon>Viridiplantae</taxon>
        <taxon>Streptophyta</taxon>
        <taxon>Embryophyta</taxon>
        <taxon>Tracheophyta</taxon>
        <taxon>Spermatophyta</taxon>
        <taxon>Magnoliopsida</taxon>
        <taxon>eudicotyledons</taxon>
        <taxon>Gunneridae</taxon>
        <taxon>Pentapetalae</taxon>
        <taxon>rosids</taxon>
        <taxon>malvids</taxon>
        <taxon>Sapindales</taxon>
        <taxon>Rutaceae</taxon>
        <taxon>Aurantioideae</taxon>
        <taxon>Citrus</taxon>
    </lineage>
</organism>
<evidence type="ECO:0000313" key="2">
    <source>
        <dbReference type="Proteomes" id="UP000027120"/>
    </source>
</evidence>
<name>A0A067E130_CITSI</name>
<dbReference type="Proteomes" id="UP000027120">
    <property type="component" value="Unassembled WGS sequence"/>
</dbReference>
<evidence type="ECO:0000313" key="1">
    <source>
        <dbReference type="EMBL" id="KDO44952.1"/>
    </source>
</evidence>
<sequence length="81" mass="9840">MPYILTSTKKHELIILNIRKHQRQVYCLSHPKDEIFFYPILFPPRIPNFIFQTPEILPTELIDKQFTKIIHRKIIMRPKIV</sequence>
<protein>
    <submittedName>
        <fullName evidence="1">Uncharacterized protein</fullName>
    </submittedName>
</protein>
<reference evidence="1 2" key="1">
    <citation type="submission" date="2014-04" db="EMBL/GenBank/DDBJ databases">
        <authorList>
            <consortium name="International Citrus Genome Consortium"/>
            <person name="Gmitter F."/>
            <person name="Chen C."/>
            <person name="Farmerie W."/>
            <person name="Harkins T."/>
            <person name="Desany B."/>
            <person name="Mohiuddin M."/>
            <person name="Kodira C."/>
            <person name="Borodovsky M."/>
            <person name="Lomsadze A."/>
            <person name="Burns P."/>
            <person name="Jenkins J."/>
            <person name="Prochnik S."/>
            <person name="Shu S."/>
            <person name="Chapman J."/>
            <person name="Pitluck S."/>
            <person name="Schmutz J."/>
            <person name="Rokhsar D."/>
        </authorList>
    </citation>
    <scope>NUCLEOTIDE SEQUENCE</scope>
</reference>
<dbReference type="AlphaFoldDB" id="A0A067E130"/>